<dbReference type="PANTHER" id="PTHR12677:SF59">
    <property type="entry name" value="GOLGI APPARATUS MEMBRANE PROTEIN TVP38-RELATED"/>
    <property type="match status" value="1"/>
</dbReference>
<gene>
    <name evidence="9" type="ORF">ABC977_05370</name>
</gene>
<feature type="transmembrane region" description="Helical" evidence="6">
    <location>
        <begin position="188"/>
        <end position="210"/>
    </location>
</feature>
<evidence type="ECO:0000259" key="8">
    <source>
        <dbReference type="Pfam" id="PF09335"/>
    </source>
</evidence>
<evidence type="ECO:0000256" key="2">
    <source>
        <dbReference type="ARBA" id="ARBA00022475"/>
    </source>
</evidence>
<dbReference type="InterPro" id="IPR032816">
    <property type="entry name" value="VTT_dom"/>
</dbReference>
<feature type="compositionally biased region" description="Low complexity" evidence="7">
    <location>
        <begin position="227"/>
        <end position="238"/>
    </location>
</feature>
<evidence type="ECO:0000256" key="1">
    <source>
        <dbReference type="ARBA" id="ARBA00004651"/>
    </source>
</evidence>
<proteinExistence type="inferred from homology"/>
<evidence type="ECO:0000313" key="10">
    <source>
        <dbReference type="Proteomes" id="UP001564408"/>
    </source>
</evidence>
<evidence type="ECO:0000256" key="6">
    <source>
        <dbReference type="RuleBase" id="RU366058"/>
    </source>
</evidence>
<dbReference type="RefSeq" id="WP_369666217.1">
    <property type="nucleotide sequence ID" value="NZ_JBDKXB010000004.1"/>
</dbReference>
<dbReference type="InterPro" id="IPR015414">
    <property type="entry name" value="TMEM64"/>
</dbReference>
<dbReference type="Proteomes" id="UP001564408">
    <property type="component" value="Unassembled WGS sequence"/>
</dbReference>
<reference evidence="9 10" key="1">
    <citation type="submission" date="2024-05" db="EMBL/GenBank/DDBJ databases">
        <title>Genome Sequence and Characterization of the New Strain Purple Sulfur Bacterium of Genus Thioalkalicoccus.</title>
        <authorList>
            <person name="Bryantseva I.A."/>
            <person name="Kyndt J.A."/>
            <person name="Imhoff J.F."/>
        </authorList>
    </citation>
    <scope>NUCLEOTIDE SEQUENCE [LARGE SCALE GENOMIC DNA]</scope>
    <source>
        <strain evidence="9 10">Um2</strain>
    </source>
</reference>
<keyword evidence="3 6" id="KW-0812">Transmembrane</keyword>
<dbReference type="PANTHER" id="PTHR12677">
    <property type="entry name" value="GOLGI APPARATUS MEMBRANE PROTEIN TVP38-RELATED"/>
    <property type="match status" value="1"/>
</dbReference>
<comment type="similarity">
    <text evidence="6">Belongs to the TVP38/TMEM64 family.</text>
</comment>
<organism evidence="9 10">
    <name type="scientific">Thioalkalicoccus limnaeus</name>
    <dbReference type="NCBI Taxonomy" id="120681"/>
    <lineage>
        <taxon>Bacteria</taxon>
        <taxon>Pseudomonadati</taxon>
        <taxon>Pseudomonadota</taxon>
        <taxon>Gammaproteobacteria</taxon>
        <taxon>Chromatiales</taxon>
        <taxon>Chromatiaceae</taxon>
        <taxon>Thioalkalicoccus</taxon>
    </lineage>
</organism>
<comment type="subcellular location">
    <subcellularLocation>
        <location evidence="1 6">Cell membrane</location>
        <topology evidence="1 6">Multi-pass membrane protein</topology>
    </subcellularLocation>
</comment>
<feature type="transmembrane region" description="Helical" evidence="6">
    <location>
        <begin position="80"/>
        <end position="105"/>
    </location>
</feature>
<keyword evidence="4 6" id="KW-1133">Transmembrane helix</keyword>
<evidence type="ECO:0000256" key="3">
    <source>
        <dbReference type="ARBA" id="ARBA00022692"/>
    </source>
</evidence>
<feature type="region of interest" description="Disordered" evidence="7">
    <location>
        <begin position="219"/>
        <end position="238"/>
    </location>
</feature>
<feature type="transmembrane region" description="Helical" evidence="6">
    <location>
        <begin position="36"/>
        <end position="60"/>
    </location>
</feature>
<dbReference type="EMBL" id="JBDKXB010000004">
    <property type="protein sequence ID" value="MEY6431838.1"/>
    <property type="molecule type" value="Genomic_DNA"/>
</dbReference>
<evidence type="ECO:0000256" key="4">
    <source>
        <dbReference type="ARBA" id="ARBA00022989"/>
    </source>
</evidence>
<accession>A0ABV4BBH6</accession>
<feature type="domain" description="VTT" evidence="8">
    <location>
        <begin position="60"/>
        <end position="176"/>
    </location>
</feature>
<protein>
    <recommendedName>
        <fullName evidence="6">TVP38/TMEM64 family membrane protein</fullName>
    </recommendedName>
</protein>
<evidence type="ECO:0000313" key="9">
    <source>
        <dbReference type="EMBL" id="MEY6431838.1"/>
    </source>
</evidence>
<sequence>MSKQLARWLSLGALVVAVGVAFLYREQLDPAAIQAWVASAGPAGPLAFILVYALAAVLFLPGSVLTLAGGALFGPLWGTLFNLTGATLGAALAFLFSRHLAAGWVRRRLGARANRLIEGVEAEGWRFVAFTRLVPLFPFNLLNYALGLTRIPFQHYVLATAVCILPAALAFTWLGYAGREALAGGEGLIRTGLIALALIAVVVFLPRLVIRLRGRAMPNNPPTEETSGSSGRSMSRRG</sequence>
<comment type="caution">
    <text evidence="9">The sequence shown here is derived from an EMBL/GenBank/DDBJ whole genome shotgun (WGS) entry which is preliminary data.</text>
</comment>
<keyword evidence="2 6" id="KW-1003">Cell membrane</keyword>
<keyword evidence="10" id="KW-1185">Reference proteome</keyword>
<feature type="transmembrane region" description="Helical" evidence="6">
    <location>
        <begin position="156"/>
        <end position="176"/>
    </location>
</feature>
<feature type="transmembrane region" description="Helical" evidence="6">
    <location>
        <begin position="6"/>
        <end position="24"/>
    </location>
</feature>
<evidence type="ECO:0000256" key="5">
    <source>
        <dbReference type="ARBA" id="ARBA00023136"/>
    </source>
</evidence>
<name>A0ABV4BBH6_9GAMM</name>
<evidence type="ECO:0000256" key="7">
    <source>
        <dbReference type="SAM" id="MobiDB-lite"/>
    </source>
</evidence>
<dbReference type="Pfam" id="PF09335">
    <property type="entry name" value="VTT_dom"/>
    <property type="match status" value="1"/>
</dbReference>
<keyword evidence="5 6" id="KW-0472">Membrane</keyword>